<accession>A0A4Y9ZID2</accession>
<evidence type="ECO:0000313" key="2">
    <source>
        <dbReference type="Proteomes" id="UP000298061"/>
    </source>
</evidence>
<keyword evidence="2" id="KW-1185">Reference proteome</keyword>
<dbReference type="AlphaFoldDB" id="A0A4Y9ZID2"/>
<proteinExistence type="predicted"/>
<organism evidence="1 2">
    <name type="scientific">Hericium alpestre</name>
    <dbReference type="NCBI Taxonomy" id="135208"/>
    <lineage>
        <taxon>Eukaryota</taxon>
        <taxon>Fungi</taxon>
        <taxon>Dikarya</taxon>
        <taxon>Basidiomycota</taxon>
        <taxon>Agaricomycotina</taxon>
        <taxon>Agaricomycetes</taxon>
        <taxon>Russulales</taxon>
        <taxon>Hericiaceae</taxon>
        <taxon>Hericium</taxon>
    </lineage>
</organism>
<sequence>MMKRLRELCTATHVYIDGSLDIYMQDLISAARHFHELDGTRLTEIGATGTGLPAPR</sequence>
<reference evidence="1 2" key="1">
    <citation type="submission" date="2019-02" db="EMBL/GenBank/DDBJ databases">
        <title>Genome sequencing of the rare red list fungi Hericium alpestre (H. flagellum).</title>
        <authorList>
            <person name="Buettner E."/>
            <person name="Kellner H."/>
        </authorList>
    </citation>
    <scope>NUCLEOTIDE SEQUENCE [LARGE SCALE GENOMIC DNA]</scope>
    <source>
        <strain evidence="1 2">DSM 108284</strain>
    </source>
</reference>
<dbReference type="EMBL" id="SFCI01002400">
    <property type="protein sequence ID" value="TFY73960.1"/>
    <property type="molecule type" value="Genomic_DNA"/>
</dbReference>
<dbReference type="Proteomes" id="UP000298061">
    <property type="component" value="Unassembled WGS sequence"/>
</dbReference>
<name>A0A4Y9ZID2_9AGAM</name>
<dbReference type="OrthoDB" id="5582146at2759"/>
<evidence type="ECO:0000313" key="1">
    <source>
        <dbReference type="EMBL" id="TFY73960.1"/>
    </source>
</evidence>
<gene>
    <name evidence="1" type="ORF">EWM64_g10051</name>
</gene>
<comment type="caution">
    <text evidence="1">The sequence shown here is derived from an EMBL/GenBank/DDBJ whole genome shotgun (WGS) entry which is preliminary data.</text>
</comment>
<protein>
    <submittedName>
        <fullName evidence="1">Uncharacterized protein</fullName>
    </submittedName>
</protein>